<dbReference type="EMBL" id="CAQN01001061">
    <property type="protein sequence ID" value="CCQ69919.1"/>
    <property type="molecule type" value="Genomic_DNA"/>
</dbReference>
<accession>T2JXX6</accession>
<dbReference type="Proteomes" id="UP000018130">
    <property type="component" value="Unassembled WGS sequence"/>
</dbReference>
<comment type="caution">
    <text evidence="1">The sequence shown here is derived from an EMBL/GenBank/DDBJ whole genome shotgun (WGS) entry which is preliminary data.</text>
</comment>
<sequence>MELTTDSIIPAKQVQTWGTDQAVGTETVFGVNSMGVKTGELGAIHNVIITKDGNEEGAKNKFKFEPITKYAPIAAWGNPISSEHIVPPDVNGDQFVENVFFGFRIVPAQQPKPGETEVIGVEHLLYDTFPIDNSYIWETIAAFVPDTTLTDEQAKRDRINQTVENNSSRDDLLTALGFDTSKVSIDPSVSDSFIFAPQVS</sequence>
<organism evidence="1 2">
    <name type="scientific">Crocosphaera watsonii WH 0402</name>
    <dbReference type="NCBI Taxonomy" id="1284629"/>
    <lineage>
        <taxon>Bacteria</taxon>
        <taxon>Bacillati</taxon>
        <taxon>Cyanobacteriota</taxon>
        <taxon>Cyanophyceae</taxon>
        <taxon>Oscillatoriophycideae</taxon>
        <taxon>Chroococcales</taxon>
        <taxon>Aphanothecaceae</taxon>
        <taxon>Crocosphaera</taxon>
    </lineage>
</organism>
<reference evidence="1 2" key="2">
    <citation type="submission" date="2013-09" db="EMBL/GenBank/DDBJ databases">
        <title>Whole genome comparison of six Crocosphaera watsonii strains with differing phenotypes.</title>
        <authorList>
            <person name="Bench S.R."/>
            <person name="Heller P."/>
            <person name="Frank I."/>
            <person name="Arciniega M."/>
            <person name="Shilova I.N."/>
            <person name="Zehr J.P."/>
        </authorList>
    </citation>
    <scope>NUCLEOTIDE SEQUENCE [LARGE SCALE GENOMIC DNA]</scope>
    <source>
        <strain evidence="1 2">WH 0402</strain>
    </source>
</reference>
<protein>
    <submittedName>
        <fullName evidence="1">Uncharacterized protein</fullName>
    </submittedName>
</protein>
<dbReference type="AlphaFoldDB" id="T2JXX6"/>
<evidence type="ECO:0000313" key="2">
    <source>
        <dbReference type="Proteomes" id="UP000018130"/>
    </source>
</evidence>
<evidence type="ECO:0000313" key="1">
    <source>
        <dbReference type="EMBL" id="CCQ69919.1"/>
    </source>
</evidence>
<gene>
    <name evidence="1" type="ORF">CWATWH0402_4011</name>
</gene>
<name>T2JXX6_CROWT</name>
<proteinExistence type="predicted"/>
<reference evidence="1 2" key="1">
    <citation type="submission" date="2013-01" db="EMBL/GenBank/DDBJ databases">
        <authorList>
            <person name="Bench S."/>
        </authorList>
    </citation>
    <scope>NUCLEOTIDE SEQUENCE [LARGE SCALE GENOMIC DNA]</scope>
    <source>
        <strain evidence="1 2">WH 0402</strain>
    </source>
</reference>